<dbReference type="Proteomes" id="UP000749309">
    <property type="component" value="Unassembled WGS sequence"/>
</dbReference>
<dbReference type="InterPro" id="IPR043047">
    <property type="entry name" value="Hri1_N_sf"/>
</dbReference>
<protein>
    <recommendedName>
        <fullName evidence="4">Protein HRI1</fullName>
    </recommendedName>
</protein>
<sequence length="273" mass="30092">MAVITANISTRVSLRWPPEPAYETTDTASLSVGGWYVDLRIHRESGKVEWAMAGQRVVESASPSIVVFTHAIDSLQLFDTADIGTFKKLSNGDDLETGKMIRHDLPGAPVCEYEELWRSLDIPKTVPKGHGYAWVLESEEMLPNISMPKPDYEGVMVVKTFLGRVPGHYIALRQTQWYQEKQVDGKPVLTKAGGEVSGRREIWDATTSQNATVKYAVGAECDNLPSLVAAGESLQFSGEGEGPWRSPGRVVIVDGTRFLVRAFEELPLTINGE</sequence>
<evidence type="ECO:0000256" key="6">
    <source>
        <dbReference type="ARBA" id="ARBA00023242"/>
    </source>
</evidence>
<dbReference type="InterPro" id="IPR031818">
    <property type="entry name" value="Hri1"/>
</dbReference>
<dbReference type="EMBL" id="JAAQVJ010000011">
    <property type="protein sequence ID" value="KAF3900681.1"/>
    <property type="molecule type" value="Genomic_DNA"/>
</dbReference>
<comment type="similarity">
    <text evidence="3">Belongs to the HRI1 family.</text>
</comment>
<reference evidence="7" key="1">
    <citation type="submission" date="2020-03" db="EMBL/GenBank/DDBJ databases">
        <title>Whole Genome Sequence of Trichophyton interdigitale from India.</title>
        <authorList>
            <person name="Kumar P."/>
        </authorList>
    </citation>
    <scope>NUCLEOTIDE SEQUENCE</scope>
    <source>
        <strain evidence="7">UCMS-IGIB-CI14</strain>
    </source>
</reference>
<comment type="subcellular location">
    <subcellularLocation>
        <location evidence="2">Cytoplasm</location>
    </subcellularLocation>
    <subcellularLocation>
        <location evidence="1">Nucleus</location>
    </subcellularLocation>
</comment>
<evidence type="ECO:0000256" key="2">
    <source>
        <dbReference type="ARBA" id="ARBA00004496"/>
    </source>
</evidence>
<dbReference type="InterPro" id="IPR038744">
    <property type="entry name" value="Hri1_N"/>
</dbReference>
<evidence type="ECO:0000256" key="3">
    <source>
        <dbReference type="ARBA" id="ARBA00005229"/>
    </source>
</evidence>
<name>A0A9P4YLE1_9EURO</name>
<keyword evidence="5" id="KW-0963">Cytoplasm</keyword>
<keyword evidence="6" id="KW-0539">Nucleus</keyword>
<evidence type="ECO:0000313" key="7">
    <source>
        <dbReference type="EMBL" id="KAF3900681.1"/>
    </source>
</evidence>
<evidence type="ECO:0000256" key="1">
    <source>
        <dbReference type="ARBA" id="ARBA00004123"/>
    </source>
</evidence>
<dbReference type="Pfam" id="PF16815">
    <property type="entry name" value="HRI1"/>
    <property type="match status" value="1"/>
</dbReference>
<dbReference type="Gene3D" id="2.40.128.320">
    <property type="entry name" value="Protein HRI1, N-terminal domain"/>
    <property type="match status" value="1"/>
</dbReference>
<accession>A0A9P4YLE1</accession>
<dbReference type="AlphaFoldDB" id="A0A9P4YLE1"/>
<dbReference type="CDD" id="cd11693">
    <property type="entry name" value="HRI1_C_like"/>
    <property type="match status" value="1"/>
</dbReference>
<gene>
    <name evidence="7" type="ORF">GY632_0632</name>
</gene>
<dbReference type="GO" id="GO:0005737">
    <property type="term" value="C:cytoplasm"/>
    <property type="evidence" value="ECO:0007669"/>
    <property type="project" value="UniProtKB-SubCell"/>
</dbReference>
<dbReference type="GO" id="GO:0005634">
    <property type="term" value="C:nucleus"/>
    <property type="evidence" value="ECO:0007669"/>
    <property type="project" value="UniProtKB-SubCell"/>
</dbReference>
<organism evidence="7 8">
    <name type="scientific">Trichophyton interdigitale</name>
    <dbReference type="NCBI Taxonomy" id="101480"/>
    <lineage>
        <taxon>Eukaryota</taxon>
        <taxon>Fungi</taxon>
        <taxon>Dikarya</taxon>
        <taxon>Ascomycota</taxon>
        <taxon>Pezizomycotina</taxon>
        <taxon>Eurotiomycetes</taxon>
        <taxon>Eurotiomycetidae</taxon>
        <taxon>Onygenales</taxon>
        <taxon>Arthrodermataceae</taxon>
        <taxon>Trichophyton</taxon>
    </lineage>
</organism>
<comment type="caution">
    <text evidence="7">The sequence shown here is derived from an EMBL/GenBank/DDBJ whole genome shotgun (WGS) entry which is preliminary data.</text>
</comment>
<evidence type="ECO:0000313" key="8">
    <source>
        <dbReference type="Proteomes" id="UP000749309"/>
    </source>
</evidence>
<evidence type="ECO:0000256" key="5">
    <source>
        <dbReference type="ARBA" id="ARBA00022490"/>
    </source>
</evidence>
<proteinExistence type="inferred from homology"/>
<evidence type="ECO:0000256" key="4">
    <source>
        <dbReference type="ARBA" id="ARBA00017063"/>
    </source>
</evidence>
<dbReference type="CDD" id="cd11692">
    <property type="entry name" value="HRI1_N_like"/>
    <property type="match status" value="1"/>
</dbReference>